<dbReference type="Proteomes" id="UP000012174">
    <property type="component" value="Unassembled WGS sequence"/>
</dbReference>
<dbReference type="PANTHER" id="PTHR48079:SF6">
    <property type="entry name" value="NAD(P)-BINDING DOMAIN-CONTAINING PROTEIN-RELATED"/>
    <property type="match status" value="1"/>
</dbReference>
<reference evidence="3" key="1">
    <citation type="journal article" date="2013" name="Genome Announc.">
        <title>Draft genome sequence of the grapevine dieback fungus Eutypa lata UCR-EL1.</title>
        <authorList>
            <person name="Blanco-Ulate B."/>
            <person name="Rolshausen P.E."/>
            <person name="Cantu D."/>
        </authorList>
    </citation>
    <scope>NUCLEOTIDE SEQUENCE [LARGE SCALE GENOMIC DNA]</scope>
    <source>
        <strain evidence="3">UCR-EL1</strain>
    </source>
</reference>
<dbReference type="InterPro" id="IPR036291">
    <property type="entry name" value="NAD(P)-bd_dom_sf"/>
</dbReference>
<dbReference type="Gene3D" id="3.40.50.720">
    <property type="entry name" value="NAD(P)-binding Rossmann-like Domain"/>
    <property type="match status" value="1"/>
</dbReference>
<dbReference type="GO" id="GO:0004029">
    <property type="term" value="F:aldehyde dehydrogenase (NAD+) activity"/>
    <property type="evidence" value="ECO:0007669"/>
    <property type="project" value="TreeGrafter"/>
</dbReference>
<proteinExistence type="predicted"/>
<protein>
    <submittedName>
        <fullName evidence="2">Putative nad dependent epimerase dehydratase family protein</fullName>
    </submittedName>
</protein>
<dbReference type="InterPro" id="IPR051783">
    <property type="entry name" value="NAD(P)-dependent_oxidoreduct"/>
</dbReference>
<dbReference type="EMBL" id="KB707193">
    <property type="protein sequence ID" value="EMR63627.1"/>
    <property type="molecule type" value="Genomic_DNA"/>
</dbReference>
<dbReference type="OrthoDB" id="10262413at2759"/>
<name>M7SHN7_EUTLA</name>
<dbReference type="eggNOG" id="KOG1502">
    <property type="taxonomic scope" value="Eukaryota"/>
</dbReference>
<keyword evidence="3" id="KW-1185">Reference proteome</keyword>
<dbReference type="KEGG" id="ela:UCREL1_9424"/>
<dbReference type="SUPFAM" id="SSF51735">
    <property type="entry name" value="NAD(P)-binding Rossmann-fold domains"/>
    <property type="match status" value="1"/>
</dbReference>
<dbReference type="Pfam" id="PF01370">
    <property type="entry name" value="Epimerase"/>
    <property type="match status" value="1"/>
</dbReference>
<sequence>MSNLKVLLTGATGYIGGSILSTLLNSQHPALKSIRLSALARGQDKARVLTERGLSVELFDDLDQTELLEGIASNYDVVIQCVIGTHIASAAAFIRGLGQRLSTTGKQTYYIHLSGASNISDLPSSGKYRETRVLSDKEDIYAYEKYRESLHSYVQRANEMSVVETGLATGVRTTILMPPTIYGMGSGYFNRLSVQIPMVFQSALKRGQAVRVGDYDAVWNHVHIEDLTNLYEIVLARIAEGNDVPYGEKGILFSDGGEFLWSELYEGVARALKKRGKLNTEELYTLSLQEAADEFAGGDEYDVEVGFVSKKNDDDDDTYKNHMCILQYVTLGSAETEAKACSNRSSSSTGYCQECVGKLRAVFVK</sequence>
<dbReference type="AlphaFoldDB" id="M7SHN7"/>
<feature type="domain" description="NAD-dependent epimerase/dehydratase" evidence="1">
    <location>
        <begin position="6"/>
        <end position="241"/>
    </location>
</feature>
<evidence type="ECO:0000313" key="3">
    <source>
        <dbReference type="Proteomes" id="UP000012174"/>
    </source>
</evidence>
<accession>M7SHN7</accession>
<evidence type="ECO:0000259" key="1">
    <source>
        <dbReference type="Pfam" id="PF01370"/>
    </source>
</evidence>
<dbReference type="GO" id="GO:0005737">
    <property type="term" value="C:cytoplasm"/>
    <property type="evidence" value="ECO:0007669"/>
    <property type="project" value="TreeGrafter"/>
</dbReference>
<dbReference type="STRING" id="1287681.M7SHN7"/>
<dbReference type="PANTHER" id="PTHR48079">
    <property type="entry name" value="PROTEIN YEEZ"/>
    <property type="match status" value="1"/>
</dbReference>
<dbReference type="OMA" id="VHYIHNS"/>
<dbReference type="InterPro" id="IPR001509">
    <property type="entry name" value="Epimerase_deHydtase"/>
</dbReference>
<dbReference type="HOGENOM" id="CLU_007383_12_2_1"/>
<gene>
    <name evidence="2" type="ORF">UCREL1_9424</name>
</gene>
<evidence type="ECO:0000313" key="2">
    <source>
        <dbReference type="EMBL" id="EMR63627.1"/>
    </source>
</evidence>
<organism evidence="2 3">
    <name type="scientific">Eutypa lata (strain UCR-EL1)</name>
    <name type="common">Grapevine dieback disease fungus</name>
    <name type="synonym">Eutypa armeniacae</name>
    <dbReference type="NCBI Taxonomy" id="1287681"/>
    <lineage>
        <taxon>Eukaryota</taxon>
        <taxon>Fungi</taxon>
        <taxon>Dikarya</taxon>
        <taxon>Ascomycota</taxon>
        <taxon>Pezizomycotina</taxon>
        <taxon>Sordariomycetes</taxon>
        <taxon>Xylariomycetidae</taxon>
        <taxon>Xylariales</taxon>
        <taxon>Diatrypaceae</taxon>
        <taxon>Eutypa</taxon>
    </lineage>
</organism>